<evidence type="ECO:0000313" key="6">
    <source>
        <dbReference type="Proteomes" id="UP001056035"/>
    </source>
</evidence>
<dbReference type="PANTHER" id="PTHR45947">
    <property type="entry name" value="SULFOQUINOVOSYL TRANSFERASE SQD2"/>
    <property type="match status" value="1"/>
</dbReference>
<dbReference type="PANTHER" id="PTHR45947:SF14">
    <property type="entry name" value="SLL1723 PROTEIN"/>
    <property type="match status" value="1"/>
</dbReference>
<feature type="domain" description="Glycosyltransferase subfamily 4-like N-terminal" evidence="4">
    <location>
        <begin position="22"/>
        <end position="194"/>
    </location>
</feature>
<dbReference type="InterPro" id="IPR028098">
    <property type="entry name" value="Glyco_trans_4-like_N"/>
</dbReference>
<gene>
    <name evidence="5" type="ORF">NBH00_02200</name>
</gene>
<dbReference type="Pfam" id="PF00534">
    <property type="entry name" value="Glycos_transf_1"/>
    <property type="match status" value="1"/>
</dbReference>
<dbReference type="RefSeq" id="WP_254571723.1">
    <property type="nucleotide sequence ID" value="NZ_CP098502.1"/>
</dbReference>
<accession>A0ABY5DSM7</accession>
<evidence type="ECO:0000256" key="1">
    <source>
        <dbReference type="ARBA" id="ARBA00022676"/>
    </source>
</evidence>
<evidence type="ECO:0000259" key="4">
    <source>
        <dbReference type="Pfam" id="PF13579"/>
    </source>
</evidence>
<protein>
    <submittedName>
        <fullName evidence="5">Glycosyltransferase</fullName>
        <ecNumber evidence="5">2.4.-.-</ecNumber>
    </submittedName>
</protein>
<dbReference type="EMBL" id="CP098502">
    <property type="protein sequence ID" value="UTI65031.1"/>
    <property type="molecule type" value="Genomic_DNA"/>
</dbReference>
<dbReference type="InterPro" id="IPR050194">
    <property type="entry name" value="Glycosyltransferase_grp1"/>
</dbReference>
<dbReference type="InterPro" id="IPR001296">
    <property type="entry name" value="Glyco_trans_1"/>
</dbReference>
<dbReference type="Gene3D" id="3.40.50.2000">
    <property type="entry name" value="Glycogen Phosphorylase B"/>
    <property type="match status" value="2"/>
</dbReference>
<dbReference type="Proteomes" id="UP001056035">
    <property type="component" value="Chromosome"/>
</dbReference>
<evidence type="ECO:0000256" key="2">
    <source>
        <dbReference type="ARBA" id="ARBA00022679"/>
    </source>
</evidence>
<keyword evidence="6" id="KW-1185">Reference proteome</keyword>
<dbReference type="EC" id="2.4.-.-" evidence="5"/>
<name>A0ABY5DSM7_9ACTN</name>
<keyword evidence="2 5" id="KW-0808">Transferase</keyword>
<dbReference type="GO" id="GO:0016757">
    <property type="term" value="F:glycosyltransferase activity"/>
    <property type="evidence" value="ECO:0007669"/>
    <property type="project" value="UniProtKB-KW"/>
</dbReference>
<sequence length="397" mass="43307">MRVCVVSEFYPHASDPVLGVWAHRQAVAAQEAGAEVHVLVLYRPIPPLSTARRDIARETLRLLRQPRHATIDGIPVTYVRFVSPPRPRSYGSWGTWAARPLARALKQHRRRHPFDVIHAHNAVPAGEAVRRAGLTDVPLVVSVHGGDVFHTAIHYEAGAAAVRSTFAQADLVIANSAGIARDARKLGAVAPRVIRLGTDIPKTAGTRPADPTLVTVAHLVGRKRHADVLRAMWVLRRRMPRLRYVIVGDGPERERLRTLARELGLEDRVELTGQLPHAEAVARARASHLFVMPSLDEAFGVAYVEAMAAGVPAIGCLGEPGPQEIAAAGDGIMLVPPGDPEALADTIETELSDPREHAVRAARARATVTAHFTWDRCGAQTVHAYREAIERHADRRP</sequence>
<evidence type="ECO:0000259" key="3">
    <source>
        <dbReference type="Pfam" id="PF00534"/>
    </source>
</evidence>
<evidence type="ECO:0000313" key="5">
    <source>
        <dbReference type="EMBL" id="UTI65031.1"/>
    </source>
</evidence>
<feature type="domain" description="Glycosyl transferase family 1" evidence="3">
    <location>
        <begin position="205"/>
        <end position="361"/>
    </location>
</feature>
<dbReference type="Pfam" id="PF13579">
    <property type="entry name" value="Glyco_trans_4_4"/>
    <property type="match status" value="1"/>
</dbReference>
<organism evidence="5 6">
    <name type="scientific">Paraconexibacter antarcticus</name>
    <dbReference type="NCBI Taxonomy" id="2949664"/>
    <lineage>
        <taxon>Bacteria</taxon>
        <taxon>Bacillati</taxon>
        <taxon>Actinomycetota</taxon>
        <taxon>Thermoleophilia</taxon>
        <taxon>Solirubrobacterales</taxon>
        <taxon>Paraconexibacteraceae</taxon>
        <taxon>Paraconexibacter</taxon>
    </lineage>
</organism>
<reference evidence="5 6" key="1">
    <citation type="submission" date="2022-06" db="EMBL/GenBank/DDBJ databases">
        <title>Paraconexibacter antarcticus.</title>
        <authorList>
            <person name="Kim C.S."/>
        </authorList>
    </citation>
    <scope>NUCLEOTIDE SEQUENCE [LARGE SCALE GENOMIC DNA]</scope>
    <source>
        <strain evidence="5 6">02-257</strain>
    </source>
</reference>
<dbReference type="SUPFAM" id="SSF53756">
    <property type="entry name" value="UDP-Glycosyltransferase/glycogen phosphorylase"/>
    <property type="match status" value="1"/>
</dbReference>
<proteinExistence type="predicted"/>
<keyword evidence="1 5" id="KW-0328">Glycosyltransferase</keyword>